<proteinExistence type="predicted"/>
<sequence>MRAFSSSSWPISCQTFLFLMVAQNLLSVNAFFGWGGCEDETQIGVAQIIGQKQQQKQQQEQQEKQQKEQQEKQNQEKQQQENQEKQQQEKQNQEKQQQENQEKQQKEQQDQQKQQQEQEQQKQQQENQEKQQKEKQQQEKQNQEKQQKEKQQQEKQNQEKQQQEQEQQKQQQEKQQQQEYKDTQYLGNSGSQQQNDDNNFKQYEQYIKSLFIALNETKVLTETRQARAHIMACVHAISVLLWQGYDQLVQNNGTSCRKNGGACDGGGEQAKDGSSSCTKPELDDVALQLSQNQFGQQLNQTVDGNGANGISGGCVSADQVPTTAQIIAMINQYSYTYNLINGQSSGVTVSDSSSNAEITSAIGTIMRQTSQLQQQLQSNSKK</sequence>
<protein>
    <recommendedName>
        <fullName evidence="5">Effector protein</fullName>
    </recommendedName>
</protein>
<evidence type="ECO:0008006" key="5">
    <source>
        <dbReference type="Google" id="ProtNLM"/>
    </source>
</evidence>
<feature type="compositionally biased region" description="Basic and acidic residues" evidence="1">
    <location>
        <begin position="127"/>
        <end position="167"/>
    </location>
</feature>
<feature type="compositionally biased region" description="Basic and acidic residues" evidence="1">
    <location>
        <begin position="61"/>
        <end position="110"/>
    </location>
</feature>
<dbReference type="Proteomes" id="UP001620626">
    <property type="component" value="Unassembled WGS sequence"/>
</dbReference>
<evidence type="ECO:0000256" key="1">
    <source>
        <dbReference type="SAM" id="MobiDB-lite"/>
    </source>
</evidence>
<dbReference type="EMBL" id="JBICBT010000676">
    <property type="protein sequence ID" value="KAL3105803.1"/>
    <property type="molecule type" value="Genomic_DNA"/>
</dbReference>
<evidence type="ECO:0000256" key="2">
    <source>
        <dbReference type="SAM" id="SignalP"/>
    </source>
</evidence>
<keyword evidence="2" id="KW-0732">Signal</keyword>
<feature type="compositionally biased region" description="Low complexity" evidence="1">
    <location>
        <begin position="111"/>
        <end position="126"/>
    </location>
</feature>
<feature type="chain" id="PRO_5044848318" description="Effector protein" evidence="2">
    <location>
        <begin position="31"/>
        <end position="382"/>
    </location>
</feature>
<evidence type="ECO:0000313" key="3">
    <source>
        <dbReference type="EMBL" id="KAL3105803.1"/>
    </source>
</evidence>
<keyword evidence="4" id="KW-1185">Reference proteome</keyword>
<feature type="signal peptide" evidence="2">
    <location>
        <begin position="1"/>
        <end position="30"/>
    </location>
</feature>
<dbReference type="AlphaFoldDB" id="A0ABD2KSE9"/>
<reference evidence="3 4" key="1">
    <citation type="submission" date="2024-10" db="EMBL/GenBank/DDBJ databases">
        <authorList>
            <person name="Kim D."/>
        </authorList>
    </citation>
    <scope>NUCLEOTIDE SEQUENCE [LARGE SCALE GENOMIC DNA]</scope>
    <source>
        <strain evidence="3">BH-2024</strain>
    </source>
</reference>
<name>A0ABD2KSE9_9BILA</name>
<organism evidence="3 4">
    <name type="scientific">Heterodera trifolii</name>
    <dbReference type="NCBI Taxonomy" id="157864"/>
    <lineage>
        <taxon>Eukaryota</taxon>
        <taxon>Metazoa</taxon>
        <taxon>Ecdysozoa</taxon>
        <taxon>Nematoda</taxon>
        <taxon>Chromadorea</taxon>
        <taxon>Rhabditida</taxon>
        <taxon>Tylenchina</taxon>
        <taxon>Tylenchomorpha</taxon>
        <taxon>Tylenchoidea</taxon>
        <taxon>Heteroderidae</taxon>
        <taxon>Heteroderinae</taxon>
        <taxon>Heterodera</taxon>
    </lineage>
</organism>
<comment type="caution">
    <text evidence="3">The sequence shown here is derived from an EMBL/GenBank/DDBJ whole genome shotgun (WGS) entry which is preliminary data.</text>
</comment>
<gene>
    <name evidence="3" type="ORF">niasHT_026578</name>
</gene>
<accession>A0ABD2KSE9</accession>
<feature type="compositionally biased region" description="Low complexity" evidence="1">
    <location>
        <begin position="168"/>
        <end position="178"/>
    </location>
</feature>
<feature type="region of interest" description="Disordered" evidence="1">
    <location>
        <begin position="59"/>
        <end position="181"/>
    </location>
</feature>
<evidence type="ECO:0000313" key="4">
    <source>
        <dbReference type="Proteomes" id="UP001620626"/>
    </source>
</evidence>